<organism evidence="1 2">
    <name type="scientific">Methylocucumis oryzae</name>
    <dbReference type="NCBI Taxonomy" id="1632867"/>
    <lineage>
        <taxon>Bacteria</taxon>
        <taxon>Pseudomonadati</taxon>
        <taxon>Pseudomonadota</taxon>
        <taxon>Gammaproteobacteria</taxon>
        <taxon>Methylococcales</taxon>
        <taxon>Methylococcaceae</taxon>
        <taxon>Methylocucumis</taxon>
    </lineage>
</organism>
<proteinExistence type="predicted"/>
<evidence type="ECO:0000313" key="2">
    <source>
        <dbReference type="Proteomes" id="UP000033684"/>
    </source>
</evidence>
<accession>A0A0F3IMB0</accession>
<sequence length="94" mass="10326">MDHEIVSKVASHIAQRLRAVKPSAWVWLDSAPELLRLVCQQISELTGSIKIIVPPECMGIVESIALAGSNDQTLQQLCADVFRADYLLFAFSAT</sequence>
<name>A0A0F3IMB0_9GAMM</name>
<dbReference type="RefSeq" id="WP_045777894.1">
    <property type="nucleotide sequence ID" value="NZ_LAJX01000013.1"/>
</dbReference>
<reference evidence="1 2" key="2">
    <citation type="journal article" date="2016" name="Microb. Ecol.">
        <title>Genome Characteristics of a Novel Type I Methanotroph (Sn10-6) Isolated from a Flooded Indian Rice Field.</title>
        <authorList>
            <person name="Rahalkar M.C."/>
            <person name="Pandit P.S."/>
            <person name="Dhakephalkar P.K."/>
            <person name="Pore S."/>
            <person name="Arora P."/>
            <person name="Kapse N."/>
        </authorList>
    </citation>
    <scope>NUCLEOTIDE SEQUENCE [LARGE SCALE GENOMIC DNA]</scope>
    <source>
        <strain evidence="1 2">Sn10-6</strain>
    </source>
</reference>
<keyword evidence="2" id="KW-1185">Reference proteome</keyword>
<protein>
    <submittedName>
        <fullName evidence="1">Uncharacterized protein</fullName>
    </submittedName>
</protein>
<comment type="caution">
    <text evidence="1">The sequence shown here is derived from an EMBL/GenBank/DDBJ whole genome shotgun (WGS) entry which is preliminary data.</text>
</comment>
<evidence type="ECO:0000313" key="1">
    <source>
        <dbReference type="EMBL" id="KJV07895.1"/>
    </source>
</evidence>
<dbReference type="EMBL" id="LAJX01000013">
    <property type="protein sequence ID" value="KJV07895.1"/>
    <property type="molecule type" value="Genomic_DNA"/>
</dbReference>
<dbReference type="AlphaFoldDB" id="A0A0F3IMB0"/>
<dbReference type="Proteomes" id="UP000033684">
    <property type="component" value="Unassembled WGS sequence"/>
</dbReference>
<gene>
    <name evidence="1" type="ORF">VZ94_01585</name>
</gene>
<reference evidence="2" key="1">
    <citation type="submission" date="2015-03" db="EMBL/GenBank/DDBJ databases">
        <title>Draft genome sequence of a novel methanotroph (Sn10-6) isolated from flooded ricefield rhizosphere in India.</title>
        <authorList>
            <person name="Pandit P.S."/>
            <person name="Pore S.D."/>
            <person name="Arora P."/>
            <person name="Kapse N.G."/>
            <person name="Dhakephalkar P.K."/>
            <person name="Rahalkar M.C."/>
        </authorList>
    </citation>
    <scope>NUCLEOTIDE SEQUENCE [LARGE SCALE GENOMIC DNA]</scope>
    <source>
        <strain evidence="2">Sn10-6</strain>
    </source>
</reference>